<dbReference type="EMBL" id="FNHQ01000009">
    <property type="protein sequence ID" value="SDM59443.1"/>
    <property type="molecule type" value="Genomic_DNA"/>
</dbReference>
<accession>A0A1G9UHX4</accession>
<proteinExistence type="inferred from homology"/>
<dbReference type="GO" id="GO:0005886">
    <property type="term" value="C:plasma membrane"/>
    <property type="evidence" value="ECO:0007669"/>
    <property type="project" value="UniProtKB-SubCell"/>
</dbReference>
<dbReference type="Gene3D" id="1.20.81.30">
    <property type="entry name" value="Type II secretion system (T2SS), domain F"/>
    <property type="match status" value="2"/>
</dbReference>
<evidence type="ECO:0000256" key="2">
    <source>
        <dbReference type="ARBA" id="ARBA00005745"/>
    </source>
</evidence>
<keyword evidence="3" id="KW-1003">Cell membrane</keyword>
<gene>
    <name evidence="9" type="ORF">SAMN05660299_01189</name>
</gene>
<protein>
    <submittedName>
        <fullName evidence="9">Type IV pilus assembly protein PilC</fullName>
    </submittedName>
</protein>
<evidence type="ECO:0000256" key="1">
    <source>
        <dbReference type="ARBA" id="ARBA00004651"/>
    </source>
</evidence>
<organism evidence="9 10">
    <name type="scientific">Megasphaera paucivorans</name>
    <dbReference type="NCBI Taxonomy" id="349095"/>
    <lineage>
        <taxon>Bacteria</taxon>
        <taxon>Bacillati</taxon>
        <taxon>Bacillota</taxon>
        <taxon>Negativicutes</taxon>
        <taxon>Veillonellales</taxon>
        <taxon>Veillonellaceae</taxon>
        <taxon>Megasphaera</taxon>
    </lineage>
</organism>
<dbReference type="InterPro" id="IPR018076">
    <property type="entry name" value="T2SS_GspF_dom"/>
</dbReference>
<dbReference type="PANTHER" id="PTHR30012">
    <property type="entry name" value="GENERAL SECRETION PATHWAY PROTEIN"/>
    <property type="match status" value="1"/>
</dbReference>
<dbReference type="PANTHER" id="PTHR30012:SF0">
    <property type="entry name" value="TYPE II SECRETION SYSTEM PROTEIN F-RELATED"/>
    <property type="match status" value="1"/>
</dbReference>
<dbReference type="STRING" id="349095.SAMN05660299_01189"/>
<name>A0A1G9UHX4_9FIRM</name>
<comment type="subcellular location">
    <subcellularLocation>
        <location evidence="1">Cell membrane</location>
        <topology evidence="1">Multi-pass membrane protein</topology>
    </subcellularLocation>
</comment>
<feature type="transmembrane region" description="Helical" evidence="7">
    <location>
        <begin position="273"/>
        <end position="297"/>
    </location>
</feature>
<dbReference type="AlphaFoldDB" id="A0A1G9UHX4"/>
<keyword evidence="5 7" id="KW-1133">Transmembrane helix</keyword>
<evidence type="ECO:0000256" key="3">
    <source>
        <dbReference type="ARBA" id="ARBA00022475"/>
    </source>
</evidence>
<feature type="domain" description="Type II secretion system protein GspF" evidence="8">
    <location>
        <begin position="267"/>
        <end position="389"/>
    </location>
</feature>
<evidence type="ECO:0000259" key="8">
    <source>
        <dbReference type="Pfam" id="PF00482"/>
    </source>
</evidence>
<evidence type="ECO:0000256" key="7">
    <source>
        <dbReference type="SAM" id="Phobius"/>
    </source>
</evidence>
<dbReference type="RefSeq" id="WP_091649276.1">
    <property type="nucleotide sequence ID" value="NZ_FNHQ01000009.1"/>
</dbReference>
<evidence type="ECO:0000256" key="5">
    <source>
        <dbReference type="ARBA" id="ARBA00022989"/>
    </source>
</evidence>
<feature type="transmembrane region" description="Helical" evidence="7">
    <location>
        <begin position="163"/>
        <end position="186"/>
    </location>
</feature>
<dbReference type="Pfam" id="PF00482">
    <property type="entry name" value="T2SSF"/>
    <property type="match status" value="2"/>
</dbReference>
<dbReference type="Proteomes" id="UP000199309">
    <property type="component" value="Unassembled WGS sequence"/>
</dbReference>
<comment type="similarity">
    <text evidence="2">Belongs to the GSP F family.</text>
</comment>
<evidence type="ECO:0000256" key="6">
    <source>
        <dbReference type="ARBA" id="ARBA00023136"/>
    </source>
</evidence>
<keyword evidence="10" id="KW-1185">Reference proteome</keyword>
<dbReference type="PRINTS" id="PR00812">
    <property type="entry name" value="BCTERIALGSPF"/>
</dbReference>
<keyword evidence="4 7" id="KW-0812">Transmembrane</keyword>
<feature type="transmembrane region" description="Helical" evidence="7">
    <location>
        <begin position="371"/>
        <end position="391"/>
    </location>
</feature>
<evidence type="ECO:0000313" key="9">
    <source>
        <dbReference type="EMBL" id="SDM59443.1"/>
    </source>
</evidence>
<evidence type="ECO:0000313" key="10">
    <source>
        <dbReference type="Proteomes" id="UP000199309"/>
    </source>
</evidence>
<evidence type="ECO:0000256" key="4">
    <source>
        <dbReference type="ARBA" id="ARBA00022692"/>
    </source>
</evidence>
<keyword evidence="6 7" id="KW-0472">Membrane</keyword>
<dbReference type="InterPro" id="IPR003004">
    <property type="entry name" value="GspF/PilC"/>
</dbReference>
<feature type="domain" description="Type II secretion system protein GspF" evidence="8">
    <location>
        <begin position="67"/>
        <end position="187"/>
    </location>
</feature>
<dbReference type="OrthoDB" id="9805682at2"/>
<sequence>MKKFIVSVIDSSGRQLERTLYAVSEQEARRIAARQSLYILEFKAKSSVFTLLQKQERLSSSKLAVLFQQLSVMTATGITFVQGWRLIQRDMPKKHAAKMEMAAQLMETGMNPSAAMEKSGLFPVLACNIVKAGENSGNLDKMLSLLGEYYEKAGKQKQGLINILVYPVFLISCTVLMLFCAMFYIFPVFEMMFRQMNVPLPVPAQIMLSLQHQLRDYPERSFLTVIVFVVGSIVGVRQQRYRVILEEYMMQIGILRRICIVGCWARFSRILAIQLAGGMPLLSALYDAAAVIPVIWFKKKISSIIRYLESGMSFSRAVQNSKSGTAYIETMLLVGESTGNYEEVLQTISGYYEWRLNIILKRGKKLLEPTILLITGIVVGGIILCLLLPLLDAVTFMVK</sequence>
<dbReference type="InterPro" id="IPR042094">
    <property type="entry name" value="T2SS_GspF_sf"/>
</dbReference>
<reference evidence="9 10" key="1">
    <citation type="submission" date="2016-10" db="EMBL/GenBank/DDBJ databases">
        <authorList>
            <person name="de Groot N.N."/>
        </authorList>
    </citation>
    <scope>NUCLEOTIDE SEQUENCE [LARGE SCALE GENOMIC DNA]</scope>
    <source>
        <strain evidence="9 10">DSM 16981</strain>
    </source>
</reference>